<geneLocation type="plasmid" evidence="3">
    <name>prln2</name>
</geneLocation>
<dbReference type="EMBL" id="CP025014">
    <property type="protein sequence ID" value="AUW46574.1"/>
    <property type="molecule type" value="Genomic_DNA"/>
</dbReference>
<evidence type="ECO:0000313" key="2">
    <source>
        <dbReference type="EMBL" id="AUW46574.1"/>
    </source>
</evidence>
<reference evidence="2 3" key="1">
    <citation type="submission" date="2017-11" db="EMBL/GenBank/DDBJ databases">
        <title>Complete genome of Rhizobium leguminosarum Norway, an ineffective micro-symbiont.</title>
        <authorList>
            <person name="Hoffrichter A."/>
            <person name="Liang J."/>
            <person name="Brachmann A."/>
            <person name="Marin M."/>
        </authorList>
    </citation>
    <scope>NUCLEOTIDE SEQUENCE [LARGE SCALE GENOMIC DNA]</scope>
    <source>
        <strain evidence="2 3">Norway</strain>
        <plasmid evidence="3">Plasmid prln2</plasmid>
    </source>
</reference>
<feature type="region of interest" description="Disordered" evidence="1">
    <location>
        <begin position="38"/>
        <end position="57"/>
    </location>
</feature>
<keyword evidence="2" id="KW-0614">Plasmid</keyword>
<sequence length="57" mass="6484">MHPELRIDCRKRQIDSDLSWPVGRGLWEAWLSPVAVGSRHSPAATRSRTDCSRPDAR</sequence>
<feature type="compositionally biased region" description="Basic and acidic residues" evidence="1">
    <location>
        <begin position="47"/>
        <end position="57"/>
    </location>
</feature>
<dbReference type="Proteomes" id="UP000238523">
    <property type="component" value="Plasmid pRLN2"/>
</dbReference>
<evidence type="ECO:0000256" key="1">
    <source>
        <dbReference type="SAM" id="MobiDB-lite"/>
    </source>
</evidence>
<protein>
    <submittedName>
        <fullName evidence="2">Uncharacterized protein</fullName>
    </submittedName>
</protein>
<proteinExistence type="predicted"/>
<gene>
    <name evidence="2" type="ORF">CUJ84_pRLN2000027</name>
</gene>
<dbReference type="AlphaFoldDB" id="A0A2K9ZEA1"/>
<evidence type="ECO:0000313" key="3">
    <source>
        <dbReference type="Proteomes" id="UP000238523"/>
    </source>
</evidence>
<organism evidence="2 3">
    <name type="scientific">Rhizobium leguminosarum</name>
    <dbReference type="NCBI Taxonomy" id="384"/>
    <lineage>
        <taxon>Bacteria</taxon>
        <taxon>Pseudomonadati</taxon>
        <taxon>Pseudomonadota</taxon>
        <taxon>Alphaproteobacteria</taxon>
        <taxon>Hyphomicrobiales</taxon>
        <taxon>Rhizobiaceae</taxon>
        <taxon>Rhizobium/Agrobacterium group</taxon>
        <taxon>Rhizobium</taxon>
    </lineage>
</organism>
<name>A0A2K9ZEA1_RHILE</name>
<accession>A0A2K9ZEA1</accession>